<reference evidence="2 3" key="1">
    <citation type="submission" date="2022-03" db="EMBL/GenBank/DDBJ databases">
        <title>Pseudonocardia alaer sp. nov., a novel actinomycete isolated from reed forest soil.</title>
        <authorList>
            <person name="Wang L."/>
        </authorList>
    </citation>
    <scope>NUCLEOTIDE SEQUENCE [LARGE SCALE GENOMIC DNA]</scope>
    <source>
        <strain evidence="2 3">Y-16303</strain>
    </source>
</reference>
<dbReference type="EMBL" id="JAKXMK010000023">
    <property type="protein sequence ID" value="MCH6169126.1"/>
    <property type="molecule type" value="Genomic_DNA"/>
</dbReference>
<name>A0ABS9TKR1_9PSEU</name>
<dbReference type="RefSeq" id="WP_241039759.1">
    <property type="nucleotide sequence ID" value="NZ_BAAAJF010000040.1"/>
</dbReference>
<sequence>MGVLGELFPGPKIRDESGESGNGQEWELGPIDLDNRTVEVRRVEPAPQEETPGPESED</sequence>
<organism evidence="2 3">
    <name type="scientific">Pseudonocardia alaniniphila</name>
    <dbReference type="NCBI Taxonomy" id="75291"/>
    <lineage>
        <taxon>Bacteria</taxon>
        <taxon>Bacillati</taxon>
        <taxon>Actinomycetota</taxon>
        <taxon>Actinomycetes</taxon>
        <taxon>Pseudonocardiales</taxon>
        <taxon>Pseudonocardiaceae</taxon>
        <taxon>Pseudonocardia</taxon>
    </lineage>
</organism>
<protein>
    <recommendedName>
        <fullName evidence="4">Transporter associated domain-containing protein</fullName>
    </recommendedName>
</protein>
<evidence type="ECO:0000313" key="3">
    <source>
        <dbReference type="Proteomes" id="UP001299970"/>
    </source>
</evidence>
<accession>A0ABS9TKR1</accession>
<proteinExistence type="predicted"/>
<gene>
    <name evidence="2" type="ORF">MMF94_25810</name>
</gene>
<comment type="caution">
    <text evidence="2">The sequence shown here is derived from an EMBL/GenBank/DDBJ whole genome shotgun (WGS) entry which is preliminary data.</text>
</comment>
<evidence type="ECO:0000313" key="2">
    <source>
        <dbReference type="EMBL" id="MCH6169126.1"/>
    </source>
</evidence>
<dbReference type="Proteomes" id="UP001299970">
    <property type="component" value="Unassembled WGS sequence"/>
</dbReference>
<evidence type="ECO:0008006" key="4">
    <source>
        <dbReference type="Google" id="ProtNLM"/>
    </source>
</evidence>
<keyword evidence="3" id="KW-1185">Reference proteome</keyword>
<evidence type="ECO:0000256" key="1">
    <source>
        <dbReference type="SAM" id="MobiDB-lite"/>
    </source>
</evidence>
<feature type="compositionally biased region" description="Basic and acidic residues" evidence="1">
    <location>
        <begin position="33"/>
        <end position="44"/>
    </location>
</feature>
<feature type="region of interest" description="Disordered" evidence="1">
    <location>
        <begin position="1"/>
        <end position="58"/>
    </location>
</feature>